<gene>
    <name evidence="1" type="ORF">Manna_085</name>
</gene>
<accession>A0AB39CA76</accession>
<reference evidence="1" key="1">
    <citation type="submission" date="2024-07" db="EMBL/GenBank/DDBJ databases">
        <title>Biological characterization and genomic analysis of Salmonella infecting phages.</title>
        <authorList>
            <person name="Prasanth M."/>
            <person name="Oppong K."/>
            <person name="Young R."/>
        </authorList>
    </citation>
    <scope>NUCLEOTIDE SEQUENCE</scope>
</reference>
<evidence type="ECO:0000313" key="1">
    <source>
        <dbReference type="EMBL" id="XDJ03574.1"/>
    </source>
</evidence>
<protein>
    <submittedName>
        <fullName evidence="1">Uncharacterized protein</fullName>
    </submittedName>
</protein>
<name>A0AB39CA76_9CAUD</name>
<proteinExistence type="predicted"/>
<sequence>MLKPHHNITLEVKPIALLMERILLIKMVNFIIRLRHLPNFKKPY</sequence>
<dbReference type="EMBL" id="PP987310">
    <property type="protein sequence ID" value="XDJ03574.1"/>
    <property type="molecule type" value="Genomic_DNA"/>
</dbReference>
<organism evidence="1">
    <name type="scientific">Salmonella phage Manna</name>
    <dbReference type="NCBI Taxonomy" id="3234042"/>
    <lineage>
        <taxon>Viruses</taxon>
        <taxon>Duplodnaviria</taxon>
        <taxon>Heunggongvirae</taxon>
        <taxon>Uroviricota</taxon>
        <taxon>Caudoviricetes</taxon>
        <taxon>Pantevenvirales</taxon>
        <taxon>Straboviridae</taxon>
        <taxon>Tevenvirinae</taxon>
        <taxon>Tequatrovirus</taxon>
    </lineage>
</organism>